<evidence type="ECO:0000313" key="3">
    <source>
        <dbReference type="Proteomes" id="UP000229756"/>
    </source>
</evidence>
<dbReference type="Proteomes" id="UP000229756">
    <property type="component" value="Unassembled WGS sequence"/>
</dbReference>
<dbReference type="InterPro" id="IPR001584">
    <property type="entry name" value="Integrase_cat-core"/>
</dbReference>
<feature type="non-terminal residue" evidence="2">
    <location>
        <position position="1"/>
    </location>
</feature>
<dbReference type="Gene3D" id="3.30.420.10">
    <property type="entry name" value="Ribonuclease H-like superfamily/Ribonuclease H"/>
    <property type="match status" value="1"/>
</dbReference>
<dbReference type="PANTHER" id="PTHR47515">
    <property type="entry name" value="LOW CALCIUM RESPONSE LOCUS PROTEIN T"/>
    <property type="match status" value="1"/>
</dbReference>
<dbReference type="GO" id="GO:0015074">
    <property type="term" value="P:DNA integration"/>
    <property type="evidence" value="ECO:0007669"/>
    <property type="project" value="InterPro"/>
</dbReference>
<dbReference type="Pfam" id="PF13683">
    <property type="entry name" value="rve_3"/>
    <property type="match status" value="1"/>
</dbReference>
<sequence length="178" mass="20398">LWHIDSIILYYGGFKRAIITAIDEISRIGYARVYKTANSKSAEDFLERLEYLVEGTVLVAHTDNGSEFGGLFKKACEGRGIKRIYSRTRTPKDNGKNERFNRTIQEEWLEDAEITMEDIKEANESLTGWLIEYNAFRPHESHGGDTPVEYVKKVINSYNSFSKVLPMYPACTKPCKKS</sequence>
<name>A0A2M8EKS9_UNCKA</name>
<comment type="caution">
    <text evidence="2">The sequence shown here is derived from an EMBL/GenBank/DDBJ whole genome shotgun (WGS) entry which is preliminary data.</text>
</comment>
<dbReference type="PANTHER" id="PTHR47515:SF2">
    <property type="entry name" value="INTEGRASE CORE DOMAIN PROTEIN"/>
    <property type="match status" value="1"/>
</dbReference>
<dbReference type="SUPFAM" id="SSF53098">
    <property type="entry name" value="Ribonuclease H-like"/>
    <property type="match status" value="1"/>
</dbReference>
<reference evidence="3" key="1">
    <citation type="submission" date="2017-09" db="EMBL/GenBank/DDBJ databases">
        <title>Depth-based differentiation of microbial function through sediment-hosted aquifers and enrichment of novel symbionts in the deep terrestrial subsurface.</title>
        <authorList>
            <person name="Probst A.J."/>
            <person name="Ladd B."/>
            <person name="Jarett J.K."/>
            <person name="Geller-Mcgrath D.E."/>
            <person name="Sieber C.M.K."/>
            <person name="Emerson J.B."/>
            <person name="Anantharaman K."/>
            <person name="Thomas B.C."/>
            <person name="Malmstrom R."/>
            <person name="Stieglmeier M."/>
            <person name="Klingl A."/>
            <person name="Woyke T."/>
            <person name="Ryan C.M."/>
            <person name="Banfield J.F."/>
        </authorList>
    </citation>
    <scope>NUCLEOTIDE SEQUENCE [LARGE SCALE GENOMIC DNA]</scope>
</reference>
<organism evidence="2 3">
    <name type="scientific">candidate division WWE3 bacterium CG_4_9_14_0_2_um_filter_35_11</name>
    <dbReference type="NCBI Taxonomy" id="1975077"/>
    <lineage>
        <taxon>Bacteria</taxon>
        <taxon>Katanobacteria</taxon>
    </lineage>
</organism>
<protein>
    <recommendedName>
        <fullName evidence="1">Integrase catalytic domain-containing protein</fullName>
    </recommendedName>
</protein>
<dbReference type="AlphaFoldDB" id="A0A2M8EKS9"/>
<evidence type="ECO:0000313" key="2">
    <source>
        <dbReference type="EMBL" id="PJC23338.1"/>
    </source>
</evidence>
<gene>
    <name evidence="2" type="ORF">CO058_03965</name>
</gene>
<feature type="domain" description="Integrase catalytic" evidence="1">
    <location>
        <begin position="1"/>
        <end position="155"/>
    </location>
</feature>
<dbReference type="InterPro" id="IPR012337">
    <property type="entry name" value="RNaseH-like_sf"/>
</dbReference>
<accession>A0A2M8EKS9</accession>
<evidence type="ECO:0000259" key="1">
    <source>
        <dbReference type="PROSITE" id="PS50994"/>
    </source>
</evidence>
<dbReference type="GO" id="GO:0003676">
    <property type="term" value="F:nucleic acid binding"/>
    <property type="evidence" value="ECO:0007669"/>
    <property type="project" value="InterPro"/>
</dbReference>
<dbReference type="EMBL" id="PFSJ01000029">
    <property type="protein sequence ID" value="PJC23338.1"/>
    <property type="molecule type" value="Genomic_DNA"/>
</dbReference>
<dbReference type="InterPro" id="IPR036397">
    <property type="entry name" value="RNaseH_sf"/>
</dbReference>
<dbReference type="PROSITE" id="PS50994">
    <property type="entry name" value="INTEGRASE"/>
    <property type="match status" value="1"/>
</dbReference>
<proteinExistence type="predicted"/>